<dbReference type="Pfam" id="PF00005">
    <property type="entry name" value="ABC_tran"/>
    <property type="match status" value="1"/>
</dbReference>
<evidence type="ECO:0000259" key="4">
    <source>
        <dbReference type="PROSITE" id="PS50893"/>
    </source>
</evidence>
<dbReference type="Proteomes" id="UP000584642">
    <property type="component" value="Unassembled WGS sequence"/>
</dbReference>
<dbReference type="RefSeq" id="WP_180284789.1">
    <property type="nucleotide sequence ID" value="NZ_JABFDB010000023.1"/>
</dbReference>
<evidence type="ECO:0000256" key="3">
    <source>
        <dbReference type="ARBA" id="ARBA00022840"/>
    </source>
</evidence>
<feature type="domain" description="ABC transporter" evidence="4">
    <location>
        <begin position="9"/>
        <end position="250"/>
    </location>
</feature>
<dbReference type="PROSITE" id="PS50893">
    <property type="entry name" value="ABC_TRANSPORTER_2"/>
    <property type="match status" value="1"/>
</dbReference>
<dbReference type="CDD" id="cd03219">
    <property type="entry name" value="ABC_Mj1267_LivG_branched"/>
    <property type="match status" value="1"/>
</dbReference>
<organism evidence="5 6">
    <name type="scientific">Azospirillum oleiclasticum</name>
    <dbReference type="NCBI Taxonomy" id="2735135"/>
    <lineage>
        <taxon>Bacteria</taxon>
        <taxon>Pseudomonadati</taxon>
        <taxon>Pseudomonadota</taxon>
        <taxon>Alphaproteobacteria</taxon>
        <taxon>Rhodospirillales</taxon>
        <taxon>Azospirillaceae</taxon>
        <taxon>Azospirillum</taxon>
    </lineage>
</organism>
<evidence type="ECO:0000313" key="6">
    <source>
        <dbReference type="Proteomes" id="UP000584642"/>
    </source>
</evidence>
<dbReference type="EMBL" id="JABFDB010000023">
    <property type="protein sequence ID" value="NYZ23014.1"/>
    <property type="molecule type" value="Genomic_DNA"/>
</dbReference>
<dbReference type="SUPFAM" id="SSF52540">
    <property type="entry name" value="P-loop containing nucleoside triphosphate hydrolases"/>
    <property type="match status" value="1"/>
</dbReference>
<dbReference type="InterPro" id="IPR027417">
    <property type="entry name" value="P-loop_NTPase"/>
</dbReference>
<dbReference type="InterPro" id="IPR017871">
    <property type="entry name" value="ABC_transporter-like_CS"/>
</dbReference>
<evidence type="ECO:0000256" key="2">
    <source>
        <dbReference type="ARBA" id="ARBA00022741"/>
    </source>
</evidence>
<dbReference type="InterPro" id="IPR003439">
    <property type="entry name" value="ABC_transporter-like_ATP-bd"/>
</dbReference>
<dbReference type="PANTHER" id="PTHR45772">
    <property type="entry name" value="CONSERVED COMPONENT OF ABC TRANSPORTER FOR NATURAL AMINO ACIDS-RELATED"/>
    <property type="match status" value="1"/>
</dbReference>
<dbReference type="Gene3D" id="3.40.50.300">
    <property type="entry name" value="P-loop containing nucleotide triphosphate hydrolases"/>
    <property type="match status" value="1"/>
</dbReference>
<dbReference type="Pfam" id="PF12399">
    <property type="entry name" value="BCA_ABC_TP_C"/>
    <property type="match status" value="1"/>
</dbReference>
<accession>A0ABX2TIW4</accession>
<dbReference type="PANTHER" id="PTHR45772:SF3">
    <property type="entry name" value="ABC TRANSPORTER ATP-BINDING PROTEIN"/>
    <property type="match status" value="1"/>
</dbReference>
<comment type="caution">
    <text evidence="5">The sequence shown here is derived from an EMBL/GenBank/DDBJ whole genome shotgun (WGS) entry which is preliminary data.</text>
</comment>
<keyword evidence="2" id="KW-0547">Nucleotide-binding</keyword>
<dbReference type="SMART" id="SM00382">
    <property type="entry name" value="AAA"/>
    <property type="match status" value="1"/>
</dbReference>
<dbReference type="InterPro" id="IPR032823">
    <property type="entry name" value="BCA_ABC_TP_C"/>
</dbReference>
<dbReference type="InterPro" id="IPR051120">
    <property type="entry name" value="ABC_AA/LPS_Transport"/>
</dbReference>
<evidence type="ECO:0000256" key="1">
    <source>
        <dbReference type="ARBA" id="ARBA00022448"/>
    </source>
</evidence>
<name>A0ABX2TIW4_9PROT</name>
<gene>
    <name evidence="5" type="ORF">HND93_25180</name>
</gene>
<dbReference type="GO" id="GO:0005524">
    <property type="term" value="F:ATP binding"/>
    <property type="evidence" value="ECO:0007669"/>
    <property type="project" value="UniProtKB-KW"/>
</dbReference>
<reference evidence="5 6" key="1">
    <citation type="submission" date="2020-05" db="EMBL/GenBank/DDBJ databases">
        <title>Azospirillum oleiclasticum sp. nov, a nitrogen-fixing and heavy crude oil-emulsifying bacterium isolated from the crude oil of Yumen Oilfield.</title>
        <authorList>
            <person name="Wu D."/>
            <person name="Cai M."/>
            <person name="Zhang X."/>
        </authorList>
    </citation>
    <scope>NUCLEOTIDE SEQUENCE [LARGE SCALE GENOMIC DNA]</scope>
    <source>
        <strain evidence="5 6">ROY-1-1-2</strain>
    </source>
</reference>
<keyword evidence="6" id="KW-1185">Reference proteome</keyword>
<sequence>MTAVASPAIACEGVTVAFGDFVALRNVSLAFAPGRLAALIGPNGAGKTTLINVLSGQIRPTAGRVLLGGRDVTRLAPHARARTGLGRSFQIVTIFPEMTVMENLRLGAQARAFGLQPFWRAVDGWRALRERAEACAETVGLAAKLHSPAGSLSHGEQRALELGLTLTTDPAVLLLDEPLAGVGHSEIDRSVALIERVRQGRTVLLIEHNMDVVMSISDEVVVMTGGELLARGTPAEMRADARVRAGYLGDRQPAGQPMGRTAYA</sequence>
<keyword evidence="3 5" id="KW-0067">ATP-binding</keyword>
<protein>
    <submittedName>
        <fullName evidence="5">ABC transporter ATP-binding protein</fullName>
    </submittedName>
</protein>
<dbReference type="InterPro" id="IPR003593">
    <property type="entry name" value="AAA+_ATPase"/>
</dbReference>
<keyword evidence="1" id="KW-0813">Transport</keyword>
<proteinExistence type="predicted"/>
<dbReference type="PROSITE" id="PS00211">
    <property type="entry name" value="ABC_TRANSPORTER_1"/>
    <property type="match status" value="1"/>
</dbReference>
<evidence type="ECO:0000313" key="5">
    <source>
        <dbReference type="EMBL" id="NYZ23014.1"/>
    </source>
</evidence>